<name>A0A6N2MX00_SALVM</name>
<gene>
    <name evidence="1" type="ORF">SVIM_LOCUS433124</name>
</gene>
<evidence type="ECO:0000313" key="1">
    <source>
        <dbReference type="EMBL" id="VFU59058.1"/>
    </source>
</evidence>
<accession>A0A6N2MX00</accession>
<proteinExistence type="predicted"/>
<reference evidence="1" key="1">
    <citation type="submission" date="2019-03" db="EMBL/GenBank/DDBJ databases">
        <authorList>
            <person name="Mank J."/>
            <person name="Almeida P."/>
        </authorList>
    </citation>
    <scope>NUCLEOTIDE SEQUENCE</scope>
    <source>
        <strain evidence="1">78183</strain>
    </source>
</reference>
<protein>
    <submittedName>
        <fullName evidence="1">Uncharacterized protein</fullName>
    </submittedName>
</protein>
<dbReference type="AlphaFoldDB" id="A0A6N2MX00"/>
<sequence length="70" mass="8482">MHNDIIHRFRSTLNMPNILMFDDELRNYYKLLMPNEKLLAKIRNKLLREELNYDIVHLKSLHSIAFSLLN</sequence>
<dbReference type="EMBL" id="CAADRP010002018">
    <property type="protein sequence ID" value="VFU59058.1"/>
    <property type="molecule type" value="Genomic_DNA"/>
</dbReference>
<organism evidence="1">
    <name type="scientific">Salix viminalis</name>
    <name type="common">Common osier</name>
    <name type="synonym">Basket willow</name>
    <dbReference type="NCBI Taxonomy" id="40686"/>
    <lineage>
        <taxon>Eukaryota</taxon>
        <taxon>Viridiplantae</taxon>
        <taxon>Streptophyta</taxon>
        <taxon>Embryophyta</taxon>
        <taxon>Tracheophyta</taxon>
        <taxon>Spermatophyta</taxon>
        <taxon>Magnoliopsida</taxon>
        <taxon>eudicotyledons</taxon>
        <taxon>Gunneridae</taxon>
        <taxon>Pentapetalae</taxon>
        <taxon>rosids</taxon>
        <taxon>fabids</taxon>
        <taxon>Malpighiales</taxon>
        <taxon>Salicaceae</taxon>
        <taxon>Saliceae</taxon>
        <taxon>Salix</taxon>
    </lineage>
</organism>